<dbReference type="InterPro" id="IPR050131">
    <property type="entry name" value="Peptidase_S8_subtilisin-like"/>
</dbReference>
<feature type="region of interest" description="Disordered" evidence="6">
    <location>
        <begin position="331"/>
        <end position="366"/>
    </location>
</feature>
<keyword evidence="7" id="KW-0812">Transmembrane</keyword>
<evidence type="ECO:0000256" key="6">
    <source>
        <dbReference type="SAM" id="MobiDB-lite"/>
    </source>
</evidence>
<keyword evidence="7" id="KW-1133">Transmembrane helix</keyword>
<dbReference type="Gene3D" id="3.40.50.200">
    <property type="entry name" value="Peptidase S8/S53 domain"/>
    <property type="match status" value="1"/>
</dbReference>
<keyword evidence="10" id="KW-1185">Reference proteome</keyword>
<dbReference type="PROSITE" id="PS51892">
    <property type="entry name" value="SUBTILASE"/>
    <property type="match status" value="1"/>
</dbReference>
<dbReference type="InterPro" id="IPR015500">
    <property type="entry name" value="Peptidase_S8_subtilisin-rel"/>
</dbReference>
<reference evidence="9 10" key="1">
    <citation type="journal article" date="2017" name="Biochemistry">
        <title>Identification of the Biosynthetic Pathway for the Antibiotic Bicyclomycin.</title>
        <authorList>
            <person name="Patteson J."/>
            <person name="Cai W."/>
            <person name="Johnson R.A."/>
            <person name="Santa Maria K."/>
            <person name="Li B."/>
        </authorList>
    </citation>
    <scope>NUCLEOTIDE SEQUENCE [LARGE SCALE GENOMIC DNA]</scope>
    <source>
        <strain evidence="9 10">ATCC 21532</strain>
    </source>
</reference>
<feature type="transmembrane region" description="Helical" evidence="7">
    <location>
        <begin position="371"/>
        <end position="393"/>
    </location>
</feature>
<gene>
    <name evidence="9" type="ORF">BLA24_22935</name>
</gene>
<dbReference type="GO" id="GO:0004252">
    <property type="term" value="F:serine-type endopeptidase activity"/>
    <property type="evidence" value="ECO:0007669"/>
    <property type="project" value="UniProtKB-UniRule"/>
</dbReference>
<keyword evidence="3 5" id="KW-0378">Hydrolase</keyword>
<proteinExistence type="inferred from homology"/>
<dbReference type="GO" id="GO:0006508">
    <property type="term" value="P:proteolysis"/>
    <property type="evidence" value="ECO:0007669"/>
    <property type="project" value="UniProtKB-KW"/>
</dbReference>
<dbReference type="SUPFAM" id="SSF52743">
    <property type="entry name" value="Subtilisin-like"/>
    <property type="match status" value="1"/>
</dbReference>
<evidence type="ECO:0000313" key="9">
    <source>
        <dbReference type="EMBL" id="PHQ49680.1"/>
    </source>
</evidence>
<feature type="compositionally biased region" description="Pro residues" evidence="6">
    <location>
        <begin position="418"/>
        <end position="440"/>
    </location>
</feature>
<feature type="active site" description="Charge relay system" evidence="5">
    <location>
        <position position="89"/>
    </location>
</feature>
<dbReference type="Proteomes" id="UP000222531">
    <property type="component" value="Unassembled WGS sequence"/>
</dbReference>
<keyword evidence="7" id="KW-0472">Membrane</keyword>
<accession>A0A2G1XEM8</accession>
<comment type="caution">
    <text evidence="9">The sequence shown here is derived from an EMBL/GenBank/DDBJ whole genome shotgun (WGS) entry which is preliminary data.</text>
</comment>
<evidence type="ECO:0000256" key="5">
    <source>
        <dbReference type="PROSITE-ProRule" id="PRU01240"/>
    </source>
</evidence>
<dbReference type="EMBL" id="NHZO01000154">
    <property type="protein sequence ID" value="PHQ49680.1"/>
    <property type="molecule type" value="Genomic_DNA"/>
</dbReference>
<name>A0A2G1XEM8_STRCJ</name>
<dbReference type="PANTHER" id="PTHR43806">
    <property type="entry name" value="PEPTIDASE S8"/>
    <property type="match status" value="1"/>
</dbReference>
<feature type="domain" description="Peptidase S8/S53" evidence="8">
    <location>
        <begin position="45"/>
        <end position="305"/>
    </location>
</feature>
<comment type="similarity">
    <text evidence="1 5">Belongs to the peptidase S8 family.</text>
</comment>
<evidence type="ECO:0000256" key="1">
    <source>
        <dbReference type="ARBA" id="ARBA00011073"/>
    </source>
</evidence>
<organism evidence="9 10">
    <name type="scientific">Streptomyces cinnamoneus</name>
    <name type="common">Streptoverticillium cinnamoneum</name>
    <dbReference type="NCBI Taxonomy" id="53446"/>
    <lineage>
        <taxon>Bacteria</taxon>
        <taxon>Bacillati</taxon>
        <taxon>Actinomycetota</taxon>
        <taxon>Actinomycetes</taxon>
        <taxon>Kitasatosporales</taxon>
        <taxon>Streptomycetaceae</taxon>
        <taxon>Streptomyces</taxon>
        <taxon>Streptomyces cinnamoneus group</taxon>
    </lineage>
</organism>
<sequence>MMSVLGSLLAIGGGVAPPALADTMRERQWYLDKMQAEQMWKVSTGTGITVAVVDTGAKPSQPELAGKLLPGKTFGGHGSDDGSEDTAGHGTAMASLIAGNGAGGQGVKGLAPGAKILPVRVWGETFNEQAESVASTAKGIRYAADSEARIISISMSVGEHTLLDYQRTEMQNAIDYAIKRGKLIFAGSGNKGDEVNLPEYPAAAPGVAAVGALDKSFSRTKFSGYGPHIAFGAPGDEIPIPCDKGDTGYCRSNGTSQATALASASAALVWSMHPDWNGNQVLRVLMDTAGRPTTGKLPSDYVGWGSIRPRIAVLEGKGDPGPADVNPLVAAKAAAESKSPAPSDKSAAPSHAPALAGTKGKASDGKGGGSLIPWAIGGVVAAVGVGVGLNVWLRRKAAARAQAADPVTPTFHTNIPYGAPPPPDAPPFHAPHAPQPPHSGPTPGGGH</sequence>
<dbReference type="Pfam" id="PF00082">
    <property type="entry name" value="Peptidase_S8"/>
    <property type="match status" value="1"/>
</dbReference>
<evidence type="ECO:0000256" key="3">
    <source>
        <dbReference type="ARBA" id="ARBA00022801"/>
    </source>
</evidence>
<feature type="active site" description="Charge relay system" evidence="5">
    <location>
        <position position="256"/>
    </location>
</feature>
<protein>
    <recommendedName>
        <fullName evidence="8">Peptidase S8/S53 domain-containing protein</fullName>
    </recommendedName>
</protein>
<feature type="region of interest" description="Disordered" evidence="6">
    <location>
        <begin position="401"/>
        <end position="447"/>
    </location>
</feature>
<dbReference type="PRINTS" id="PR00723">
    <property type="entry name" value="SUBTILISIN"/>
</dbReference>
<evidence type="ECO:0000259" key="8">
    <source>
        <dbReference type="Pfam" id="PF00082"/>
    </source>
</evidence>
<evidence type="ECO:0000256" key="7">
    <source>
        <dbReference type="SAM" id="Phobius"/>
    </source>
</evidence>
<feature type="compositionally biased region" description="Low complexity" evidence="6">
    <location>
        <begin position="331"/>
        <end position="360"/>
    </location>
</feature>
<feature type="active site" description="Charge relay system" evidence="5">
    <location>
        <position position="54"/>
    </location>
</feature>
<dbReference type="PANTHER" id="PTHR43806:SF11">
    <property type="entry name" value="CEREVISIN-RELATED"/>
    <property type="match status" value="1"/>
</dbReference>
<evidence type="ECO:0000256" key="2">
    <source>
        <dbReference type="ARBA" id="ARBA00022670"/>
    </source>
</evidence>
<keyword evidence="2 5" id="KW-0645">Protease</keyword>
<dbReference type="AlphaFoldDB" id="A0A2G1XEM8"/>
<keyword evidence="4 5" id="KW-0720">Serine protease</keyword>
<evidence type="ECO:0000256" key="4">
    <source>
        <dbReference type="ARBA" id="ARBA00022825"/>
    </source>
</evidence>
<dbReference type="InterPro" id="IPR036852">
    <property type="entry name" value="Peptidase_S8/S53_dom_sf"/>
</dbReference>
<dbReference type="InterPro" id="IPR000209">
    <property type="entry name" value="Peptidase_S8/S53_dom"/>
</dbReference>
<evidence type="ECO:0000313" key="10">
    <source>
        <dbReference type="Proteomes" id="UP000222531"/>
    </source>
</evidence>
<dbReference type="OrthoDB" id="9798386at2"/>